<dbReference type="Pfam" id="PF02321">
    <property type="entry name" value="OEP"/>
    <property type="match status" value="1"/>
</dbReference>
<gene>
    <name evidence="2" type="ORF">SCLO_2002680</name>
</gene>
<dbReference type="AlphaFoldDB" id="A0A1E1F847"/>
<accession>A0A1E1F847</accession>
<comment type="similarity">
    <text evidence="1">Belongs to the outer membrane factor (OMF) (TC 1.B.17) family.</text>
</comment>
<evidence type="ECO:0008006" key="4">
    <source>
        <dbReference type="Google" id="ProtNLM"/>
    </source>
</evidence>
<geneLocation type="plasmid" evidence="3">
    <name>psclo_2 dna</name>
</geneLocation>
<keyword evidence="2" id="KW-0614">Plasmid</keyword>
<dbReference type="SUPFAM" id="SSF56954">
    <property type="entry name" value="Outer membrane efflux proteins (OEP)"/>
    <property type="match status" value="1"/>
</dbReference>
<proteinExistence type="inferred from homology"/>
<sequence length="102" mass="11539">MLRAFGEVENALTSEQRLREQIVHVSARRSILQRSLNLARDRYRGGYASYLDALDAQRNLFAVELNAITVREQQLNALVRVWASLGGGWGDRTIADRSALPR</sequence>
<name>A0A1E1F847_9SPHN</name>
<keyword evidence="3" id="KW-1185">Reference proteome</keyword>
<protein>
    <recommendedName>
        <fullName evidence="4">RND transporter</fullName>
    </recommendedName>
</protein>
<evidence type="ECO:0000313" key="2">
    <source>
        <dbReference type="EMBL" id="BAV66601.1"/>
    </source>
</evidence>
<dbReference type="EMBL" id="AP017656">
    <property type="protein sequence ID" value="BAV66601.1"/>
    <property type="molecule type" value="Genomic_DNA"/>
</dbReference>
<dbReference type="PANTHER" id="PTHR30203">
    <property type="entry name" value="OUTER MEMBRANE CATION EFFLUX PROTEIN"/>
    <property type="match status" value="1"/>
</dbReference>
<dbReference type="GO" id="GO:0015562">
    <property type="term" value="F:efflux transmembrane transporter activity"/>
    <property type="evidence" value="ECO:0007669"/>
    <property type="project" value="InterPro"/>
</dbReference>
<reference evidence="2 3" key="1">
    <citation type="submission" date="2016-10" db="EMBL/GenBank/DDBJ databases">
        <title>Complete Genome Sequence of the Nonylphenol-Degrading Bacterium Sphingobium cloacae JCM 10874T.</title>
        <authorList>
            <person name="Ootsuka M."/>
            <person name="Nishizawa T."/>
            <person name="Ohta H."/>
        </authorList>
    </citation>
    <scope>NUCLEOTIDE SEQUENCE [LARGE SCALE GENOMIC DNA]</scope>
    <source>
        <strain evidence="2 3">JCM 10874</strain>
        <plasmid evidence="3">psclo_2 dna</plasmid>
    </source>
</reference>
<dbReference type="Proteomes" id="UP000218272">
    <property type="component" value="Plasmid pSCLO_2"/>
</dbReference>
<evidence type="ECO:0000313" key="3">
    <source>
        <dbReference type="Proteomes" id="UP000218272"/>
    </source>
</evidence>
<dbReference type="InterPro" id="IPR003423">
    <property type="entry name" value="OMP_efflux"/>
</dbReference>
<organism evidence="2 3">
    <name type="scientific">Sphingobium cloacae</name>
    <dbReference type="NCBI Taxonomy" id="120107"/>
    <lineage>
        <taxon>Bacteria</taxon>
        <taxon>Pseudomonadati</taxon>
        <taxon>Pseudomonadota</taxon>
        <taxon>Alphaproteobacteria</taxon>
        <taxon>Sphingomonadales</taxon>
        <taxon>Sphingomonadaceae</taxon>
        <taxon>Sphingobium</taxon>
    </lineage>
</organism>
<dbReference type="InterPro" id="IPR010131">
    <property type="entry name" value="MdtP/NodT-like"/>
</dbReference>
<dbReference type="Gene3D" id="1.20.1600.10">
    <property type="entry name" value="Outer membrane efflux proteins (OEP)"/>
    <property type="match status" value="1"/>
</dbReference>
<evidence type="ECO:0000256" key="1">
    <source>
        <dbReference type="ARBA" id="ARBA00007613"/>
    </source>
</evidence>
<dbReference type="KEGG" id="sclo:SCLO_2002680"/>